<keyword evidence="10" id="KW-1185">Reference proteome</keyword>
<dbReference type="Pfam" id="PF03454">
    <property type="entry name" value="MoeA_C"/>
    <property type="match status" value="1"/>
</dbReference>
<dbReference type="InterPro" id="IPR005110">
    <property type="entry name" value="MoeA_linker/N"/>
</dbReference>
<dbReference type="PANTHER" id="PTHR10192:SF5">
    <property type="entry name" value="GEPHYRIN"/>
    <property type="match status" value="1"/>
</dbReference>
<dbReference type="Proteomes" id="UP000070409">
    <property type="component" value="Unassembled WGS sequence"/>
</dbReference>
<evidence type="ECO:0000256" key="7">
    <source>
        <dbReference type="RuleBase" id="RU365090"/>
    </source>
</evidence>
<evidence type="ECO:0000256" key="5">
    <source>
        <dbReference type="ARBA" id="ARBA00023150"/>
    </source>
</evidence>
<comment type="similarity">
    <text evidence="3 7">Belongs to the MoeA family.</text>
</comment>
<dbReference type="SUPFAM" id="SSF63882">
    <property type="entry name" value="MoeA N-terminal region -like"/>
    <property type="match status" value="1"/>
</dbReference>
<dbReference type="Pfam" id="PF00994">
    <property type="entry name" value="MoCF_biosynth"/>
    <property type="match status" value="1"/>
</dbReference>
<evidence type="ECO:0000313" key="9">
    <source>
        <dbReference type="EMBL" id="KXO98553.1"/>
    </source>
</evidence>
<dbReference type="SUPFAM" id="SSF63867">
    <property type="entry name" value="MoeA C-terminal domain-like"/>
    <property type="match status" value="1"/>
</dbReference>
<evidence type="ECO:0000256" key="6">
    <source>
        <dbReference type="ARBA" id="ARBA00047317"/>
    </source>
</evidence>
<reference evidence="9 10" key="1">
    <citation type="submission" date="2016-02" db="EMBL/GenBank/DDBJ databases">
        <authorList>
            <person name="Teng J.L."/>
            <person name="Tang Y."/>
            <person name="Huang Y."/>
            <person name="Guo F."/>
            <person name="Wei W."/>
            <person name="Chen J.H."/>
            <person name="Wong S.Y."/>
            <person name="Lau S.K."/>
            <person name="Woo P.C."/>
        </authorList>
    </citation>
    <scope>NUCLEOTIDE SEQUENCE [LARGE SCALE GENOMIC DNA]</scope>
    <source>
        <strain evidence="9 10">JCM 13375</strain>
    </source>
</reference>
<accession>A0A137ZK61</accession>
<dbReference type="Gene3D" id="3.40.980.10">
    <property type="entry name" value="MoaB/Mog-like domain"/>
    <property type="match status" value="1"/>
</dbReference>
<dbReference type="SUPFAM" id="SSF53218">
    <property type="entry name" value="Molybdenum cofactor biosynthesis proteins"/>
    <property type="match status" value="1"/>
</dbReference>
<dbReference type="EMBL" id="LSRE01000012">
    <property type="protein sequence ID" value="KXO98553.1"/>
    <property type="molecule type" value="Genomic_DNA"/>
</dbReference>
<keyword evidence="7" id="KW-0460">Magnesium</keyword>
<evidence type="ECO:0000256" key="4">
    <source>
        <dbReference type="ARBA" id="ARBA00022505"/>
    </source>
</evidence>
<dbReference type="SMART" id="SM00852">
    <property type="entry name" value="MoCF_biosynth"/>
    <property type="match status" value="1"/>
</dbReference>
<gene>
    <name evidence="9" type="ORF">AXK61_02905</name>
</gene>
<evidence type="ECO:0000256" key="2">
    <source>
        <dbReference type="ARBA" id="ARBA00005046"/>
    </source>
</evidence>
<comment type="pathway">
    <text evidence="2 7">Cofactor biosynthesis; molybdopterin biosynthesis.</text>
</comment>
<dbReference type="Gene3D" id="2.40.340.10">
    <property type="entry name" value="MoeA, C-terminal, domain IV"/>
    <property type="match status" value="1"/>
</dbReference>
<dbReference type="Pfam" id="PF03453">
    <property type="entry name" value="MoeA_N"/>
    <property type="match status" value="1"/>
</dbReference>
<dbReference type="NCBIfam" id="TIGR00177">
    <property type="entry name" value="molyb_syn"/>
    <property type="match status" value="1"/>
</dbReference>
<dbReference type="EC" id="2.10.1.1" evidence="7"/>
<keyword evidence="7" id="KW-0479">Metal-binding</keyword>
<keyword evidence="7" id="KW-0808">Transferase</keyword>
<protein>
    <recommendedName>
        <fullName evidence="7">Molybdopterin molybdenumtransferase</fullName>
        <ecNumber evidence="7">2.10.1.1</ecNumber>
    </recommendedName>
</protein>
<keyword evidence="4 7" id="KW-0500">Molybdenum</keyword>
<dbReference type="RefSeq" id="WP_068745056.1">
    <property type="nucleotide sequence ID" value="NZ_LSRE01000012.1"/>
</dbReference>
<keyword evidence="5 7" id="KW-0501">Molybdenum cofactor biosynthesis</keyword>
<comment type="caution">
    <text evidence="9">The sequence shown here is derived from an EMBL/GenBank/DDBJ whole genome shotgun (WGS) entry which is preliminary data.</text>
</comment>
<evidence type="ECO:0000259" key="8">
    <source>
        <dbReference type="SMART" id="SM00852"/>
    </source>
</evidence>
<comment type="catalytic activity">
    <reaction evidence="6">
        <text>adenylyl-molybdopterin + molybdate = Mo-molybdopterin + AMP + H(+)</text>
        <dbReference type="Rhea" id="RHEA:35047"/>
        <dbReference type="ChEBI" id="CHEBI:15378"/>
        <dbReference type="ChEBI" id="CHEBI:36264"/>
        <dbReference type="ChEBI" id="CHEBI:62727"/>
        <dbReference type="ChEBI" id="CHEBI:71302"/>
        <dbReference type="ChEBI" id="CHEBI:456215"/>
        <dbReference type="EC" id="2.10.1.1"/>
    </reaction>
</comment>
<dbReference type="InterPro" id="IPR038987">
    <property type="entry name" value="MoeA-like"/>
</dbReference>
<name>A0A137ZK61_9ACTN</name>
<dbReference type="InterPro" id="IPR001453">
    <property type="entry name" value="MoaB/Mog_dom"/>
</dbReference>
<evidence type="ECO:0000313" key="10">
    <source>
        <dbReference type="Proteomes" id="UP000070409"/>
    </source>
</evidence>
<dbReference type="Gene3D" id="3.90.105.10">
    <property type="entry name" value="Molybdopterin biosynthesis moea protein, domain 2"/>
    <property type="match status" value="1"/>
</dbReference>
<organism evidence="9 10">
    <name type="scientific">Tsukamurella pseudospumae</name>
    <dbReference type="NCBI Taxonomy" id="239498"/>
    <lineage>
        <taxon>Bacteria</taxon>
        <taxon>Bacillati</taxon>
        <taxon>Actinomycetota</taxon>
        <taxon>Actinomycetes</taxon>
        <taxon>Mycobacteriales</taxon>
        <taxon>Tsukamurellaceae</taxon>
        <taxon>Tsukamurella</taxon>
    </lineage>
</organism>
<dbReference type="CDD" id="cd00887">
    <property type="entry name" value="MoeA"/>
    <property type="match status" value="1"/>
</dbReference>
<proteinExistence type="inferred from homology"/>
<dbReference type="InterPro" id="IPR036425">
    <property type="entry name" value="MoaB/Mog-like_dom_sf"/>
</dbReference>
<dbReference type="InterPro" id="IPR005111">
    <property type="entry name" value="MoeA_C_domain_IV"/>
</dbReference>
<dbReference type="InterPro" id="IPR036135">
    <property type="entry name" value="MoeA_linker/N_sf"/>
</dbReference>
<comment type="cofactor">
    <cofactor evidence="7">
        <name>Mg(2+)</name>
        <dbReference type="ChEBI" id="CHEBI:18420"/>
    </cofactor>
</comment>
<feature type="domain" description="MoaB/Mog" evidence="8">
    <location>
        <begin position="174"/>
        <end position="317"/>
    </location>
</feature>
<dbReference type="NCBIfam" id="NF045515">
    <property type="entry name" value="Glp_gephyrin"/>
    <property type="match status" value="1"/>
</dbReference>
<dbReference type="InterPro" id="IPR036688">
    <property type="entry name" value="MoeA_C_domain_IV_sf"/>
</dbReference>
<evidence type="ECO:0000256" key="3">
    <source>
        <dbReference type="ARBA" id="ARBA00010763"/>
    </source>
</evidence>
<comment type="function">
    <text evidence="1 7">Catalyzes the insertion of molybdate into adenylated molybdopterin with the concomitant release of AMP.</text>
</comment>
<evidence type="ECO:0000256" key="1">
    <source>
        <dbReference type="ARBA" id="ARBA00002901"/>
    </source>
</evidence>
<dbReference type="Gene3D" id="2.170.190.11">
    <property type="entry name" value="Molybdopterin biosynthesis moea protein, domain 3"/>
    <property type="match status" value="1"/>
</dbReference>
<sequence length="404" mass="41815">MRSVDEHRAAVAALIPAPRTVDLSPGLRPDLVLARDVRAPISLPPFTNSAMDGYAVRAADAPEGAVLPVAFDIPAGRTDVPALPPGAACRIMTGAPLPDGADAIVPVEQTDGGVEAVRIDVAPEPGRFFRAAGSDIEAGEVALRAGERVSAPAVGLAAALGLTALPVLEPLRVAVLSTGSELVRPGTPLLPGQIYESNAEMLAAALTESGGVTVEMLHFVEDSVDSLLARLAERVTAGGIDLVITTGGVSAGAYEVVKDALFGRGVEFVKVAMQPGMPQGCGTVELGDARVPFVTFPGNPVSALVSFEVFLRPALRAAMGLPDRPRRSARLAEPVDSILGKRQYLRGRLAKEDDGTDSVSVLGGPGSHYLRWLSQANCLLDVPAEVEHLAAGTPVDLIVLDGTH</sequence>
<dbReference type="PANTHER" id="PTHR10192">
    <property type="entry name" value="MOLYBDOPTERIN BIOSYNTHESIS PROTEIN"/>
    <property type="match status" value="1"/>
</dbReference>